<accession>A0A1E7KME0</accession>
<organism evidence="6 7">
    <name type="scientific">Streptomyces oceani</name>
    <dbReference type="NCBI Taxonomy" id="1075402"/>
    <lineage>
        <taxon>Bacteria</taxon>
        <taxon>Bacillati</taxon>
        <taxon>Actinomycetota</taxon>
        <taxon>Actinomycetes</taxon>
        <taxon>Kitasatosporales</taxon>
        <taxon>Streptomycetaceae</taxon>
        <taxon>Streptomyces</taxon>
    </lineage>
</organism>
<dbReference type="STRING" id="1075402.AN216_04465"/>
<keyword evidence="1" id="KW-0805">Transcription regulation</keyword>
<keyword evidence="2 4" id="KW-0238">DNA-binding</keyword>
<evidence type="ECO:0000256" key="3">
    <source>
        <dbReference type="ARBA" id="ARBA00023163"/>
    </source>
</evidence>
<evidence type="ECO:0000313" key="6">
    <source>
        <dbReference type="EMBL" id="OEV05078.1"/>
    </source>
</evidence>
<dbReference type="InterPro" id="IPR001647">
    <property type="entry name" value="HTH_TetR"/>
</dbReference>
<dbReference type="PATRIC" id="fig|1075402.3.peg.5171"/>
<name>A0A1E7KME0_9ACTN</name>
<dbReference type="SUPFAM" id="SSF48498">
    <property type="entry name" value="Tetracyclin repressor-like, C-terminal domain"/>
    <property type="match status" value="1"/>
</dbReference>
<reference evidence="6 7" key="1">
    <citation type="journal article" date="2016" name="Front. Microbiol.">
        <title>Comparative Genomics Analysis of Streptomyces Species Reveals Their Adaptation to the Marine Environment and Their Diversity at the Genomic Level.</title>
        <authorList>
            <person name="Tian X."/>
            <person name="Zhang Z."/>
            <person name="Yang T."/>
            <person name="Chen M."/>
            <person name="Li J."/>
            <person name="Chen F."/>
            <person name="Yang J."/>
            <person name="Li W."/>
            <person name="Zhang B."/>
            <person name="Zhang Z."/>
            <person name="Wu J."/>
            <person name="Zhang C."/>
            <person name="Long L."/>
            <person name="Xiao J."/>
        </authorList>
    </citation>
    <scope>NUCLEOTIDE SEQUENCE [LARGE SCALE GENOMIC DNA]</scope>
    <source>
        <strain evidence="6 7">SCSIO 02100</strain>
    </source>
</reference>
<dbReference type="AlphaFoldDB" id="A0A1E7KME0"/>
<gene>
    <name evidence="6" type="ORF">AN216_04465</name>
</gene>
<evidence type="ECO:0000256" key="1">
    <source>
        <dbReference type="ARBA" id="ARBA00023015"/>
    </source>
</evidence>
<sequence>MTTAQSGGGDLQRGLELLWGLKEAPTRGPKPGLTLERIVSAGVSIADAEGLEALSMRRVATELGVGTMSLYRYVPGKSELLELMLDHVSEEANPGDLRELDWRAVLEAYGHGAWRMHLAHPWLLQVNLARPLLGPRAMAGFDQVIGGLAALGLSDQERLMLLGTVESHVAGSARAHVNALLAAQRTGVSDEDFWDAQRPFLSQAMASGGFPALEQLDPGTFDVTGEQIFEFGLVRLLDGIGEFIKSREAARGE</sequence>
<proteinExistence type="predicted"/>
<keyword evidence="3" id="KW-0804">Transcription</keyword>
<dbReference type="InterPro" id="IPR036271">
    <property type="entry name" value="Tet_transcr_reg_TetR-rel_C_sf"/>
</dbReference>
<dbReference type="GO" id="GO:0000976">
    <property type="term" value="F:transcription cis-regulatory region binding"/>
    <property type="evidence" value="ECO:0007669"/>
    <property type="project" value="TreeGrafter"/>
</dbReference>
<evidence type="ECO:0000313" key="7">
    <source>
        <dbReference type="Proteomes" id="UP000176101"/>
    </source>
</evidence>
<dbReference type="PANTHER" id="PTHR30055">
    <property type="entry name" value="HTH-TYPE TRANSCRIPTIONAL REGULATOR RUTR"/>
    <property type="match status" value="1"/>
</dbReference>
<evidence type="ECO:0000256" key="2">
    <source>
        <dbReference type="ARBA" id="ARBA00023125"/>
    </source>
</evidence>
<dbReference type="PROSITE" id="PS50977">
    <property type="entry name" value="HTH_TETR_2"/>
    <property type="match status" value="1"/>
</dbReference>
<dbReference type="InterPro" id="IPR050109">
    <property type="entry name" value="HTH-type_TetR-like_transc_reg"/>
</dbReference>
<dbReference type="EMBL" id="LJGU01000106">
    <property type="protein sequence ID" value="OEV05078.1"/>
    <property type="molecule type" value="Genomic_DNA"/>
</dbReference>
<dbReference type="InterPro" id="IPR004111">
    <property type="entry name" value="Repressor_TetR_C"/>
</dbReference>
<evidence type="ECO:0000259" key="5">
    <source>
        <dbReference type="PROSITE" id="PS50977"/>
    </source>
</evidence>
<dbReference type="Gene3D" id="1.10.357.10">
    <property type="entry name" value="Tetracycline Repressor, domain 2"/>
    <property type="match status" value="1"/>
</dbReference>
<dbReference type="PANTHER" id="PTHR30055:SF151">
    <property type="entry name" value="TRANSCRIPTIONAL REGULATORY PROTEIN"/>
    <property type="match status" value="1"/>
</dbReference>
<protein>
    <submittedName>
        <fullName evidence="6">TetR family transcriptional regulator</fullName>
    </submittedName>
</protein>
<feature type="domain" description="HTH tetR-type" evidence="5">
    <location>
        <begin position="32"/>
        <end position="92"/>
    </location>
</feature>
<dbReference type="Pfam" id="PF02909">
    <property type="entry name" value="TetR_C_1"/>
    <property type="match status" value="1"/>
</dbReference>
<feature type="DNA-binding region" description="H-T-H motif" evidence="4">
    <location>
        <begin position="55"/>
        <end position="74"/>
    </location>
</feature>
<dbReference type="Pfam" id="PF00440">
    <property type="entry name" value="TetR_N"/>
    <property type="match status" value="1"/>
</dbReference>
<keyword evidence="7" id="KW-1185">Reference proteome</keyword>
<comment type="caution">
    <text evidence="6">The sequence shown here is derived from an EMBL/GenBank/DDBJ whole genome shotgun (WGS) entry which is preliminary data.</text>
</comment>
<dbReference type="Proteomes" id="UP000176101">
    <property type="component" value="Unassembled WGS sequence"/>
</dbReference>
<dbReference type="InterPro" id="IPR009057">
    <property type="entry name" value="Homeodomain-like_sf"/>
</dbReference>
<evidence type="ECO:0000256" key="4">
    <source>
        <dbReference type="PROSITE-ProRule" id="PRU00335"/>
    </source>
</evidence>
<dbReference type="Gene3D" id="1.10.10.60">
    <property type="entry name" value="Homeodomain-like"/>
    <property type="match status" value="1"/>
</dbReference>
<dbReference type="SUPFAM" id="SSF46689">
    <property type="entry name" value="Homeodomain-like"/>
    <property type="match status" value="1"/>
</dbReference>
<dbReference type="GO" id="GO:0045892">
    <property type="term" value="P:negative regulation of DNA-templated transcription"/>
    <property type="evidence" value="ECO:0007669"/>
    <property type="project" value="InterPro"/>
</dbReference>
<dbReference type="GO" id="GO:0003700">
    <property type="term" value="F:DNA-binding transcription factor activity"/>
    <property type="evidence" value="ECO:0007669"/>
    <property type="project" value="TreeGrafter"/>
</dbReference>
<dbReference type="RefSeq" id="WP_070195273.1">
    <property type="nucleotide sequence ID" value="NZ_LJGU01000106.1"/>
</dbReference>